<keyword evidence="2" id="KW-1185">Reference proteome</keyword>
<proteinExistence type="predicted"/>
<gene>
    <name evidence="1" type="ORF">PILCRDRAFT_706739</name>
</gene>
<accession>A0A0C3EP11</accession>
<reference evidence="1 2" key="1">
    <citation type="submission" date="2014-04" db="EMBL/GenBank/DDBJ databases">
        <authorList>
            <consortium name="DOE Joint Genome Institute"/>
            <person name="Kuo A."/>
            <person name="Tarkka M."/>
            <person name="Buscot F."/>
            <person name="Kohler A."/>
            <person name="Nagy L.G."/>
            <person name="Floudas D."/>
            <person name="Copeland A."/>
            <person name="Barry K.W."/>
            <person name="Cichocki N."/>
            <person name="Veneault-Fourrey C."/>
            <person name="LaButti K."/>
            <person name="Lindquist E.A."/>
            <person name="Lipzen A."/>
            <person name="Lundell T."/>
            <person name="Morin E."/>
            <person name="Murat C."/>
            <person name="Sun H."/>
            <person name="Tunlid A."/>
            <person name="Henrissat B."/>
            <person name="Grigoriev I.V."/>
            <person name="Hibbett D.S."/>
            <person name="Martin F."/>
            <person name="Nordberg H.P."/>
            <person name="Cantor M.N."/>
            <person name="Hua S.X."/>
        </authorList>
    </citation>
    <scope>NUCLEOTIDE SEQUENCE [LARGE SCALE GENOMIC DNA]</scope>
    <source>
        <strain evidence="1 2">F 1598</strain>
    </source>
</reference>
<dbReference type="AlphaFoldDB" id="A0A0C3EP11"/>
<sequence>MISYLDWHILSHNKGSRSGSDINHLHLSGDAAAVVAGKIGCTSIVFQGRLSTITYTSNCREQSYGHDSEYSSAAEHSSLRQLLPCRDWRASISAAILLR</sequence>
<dbReference type="InParanoid" id="A0A0C3EP11"/>
<dbReference type="Proteomes" id="UP000054166">
    <property type="component" value="Unassembled WGS sequence"/>
</dbReference>
<name>A0A0C3EP11_PILCF</name>
<evidence type="ECO:0000313" key="2">
    <source>
        <dbReference type="Proteomes" id="UP000054166"/>
    </source>
</evidence>
<evidence type="ECO:0000313" key="1">
    <source>
        <dbReference type="EMBL" id="KIM74320.1"/>
    </source>
</evidence>
<organism evidence="1 2">
    <name type="scientific">Piloderma croceum (strain F 1598)</name>
    <dbReference type="NCBI Taxonomy" id="765440"/>
    <lineage>
        <taxon>Eukaryota</taxon>
        <taxon>Fungi</taxon>
        <taxon>Dikarya</taxon>
        <taxon>Basidiomycota</taxon>
        <taxon>Agaricomycotina</taxon>
        <taxon>Agaricomycetes</taxon>
        <taxon>Agaricomycetidae</taxon>
        <taxon>Atheliales</taxon>
        <taxon>Atheliaceae</taxon>
        <taxon>Piloderma</taxon>
    </lineage>
</organism>
<dbReference type="EMBL" id="KN833062">
    <property type="protein sequence ID" value="KIM74320.1"/>
    <property type="molecule type" value="Genomic_DNA"/>
</dbReference>
<protein>
    <submittedName>
        <fullName evidence="1">Uncharacterized protein</fullName>
    </submittedName>
</protein>
<reference evidence="2" key="2">
    <citation type="submission" date="2015-01" db="EMBL/GenBank/DDBJ databases">
        <title>Evolutionary Origins and Diversification of the Mycorrhizal Mutualists.</title>
        <authorList>
            <consortium name="DOE Joint Genome Institute"/>
            <consortium name="Mycorrhizal Genomics Consortium"/>
            <person name="Kohler A."/>
            <person name="Kuo A."/>
            <person name="Nagy L.G."/>
            <person name="Floudas D."/>
            <person name="Copeland A."/>
            <person name="Barry K.W."/>
            <person name="Cichocki N."/>
            <person name="Veneault-Fourrey C."/>
            <person name="LaButti K."/>
            <person name="Lindquist E.A."/>
            <person name="Lipzen A."/>
            <person name="Lundell T."/>
            <person name="Morin E."/>
            <person name="Murat C."/>
            <person name="Riley R."/>
            <person name="Ohm R."/>
            <person name="Sun H."/>
            <person name="Tunlid A."/>
            <person name="Henrissat B."/>
            <person name="Grigoriev I.V."/>
            <person name="Hibbett D.S."/>
            <person name="Martin F."/>
        </authorList>
    </citation>
    <scope>NUCLEOTIDE SEQUENCE [LARGE SCALE GENOMIC DNA]</scope>
    <source>
        <strain evidence="2">F 1598</strain>
    </source>
</reference>
<dbReference type="HOGENOM" id="CLU_2321224_0_0_1"/>